<sequence length="174" mass="19739">MDSDVEGDMRSDVPTDDLEKDIKISGSESSFSEHTGADPEETEDEELTPNREWQEVNTSGTPSPPPPRFNFEGNSSVNFEVDPNCRVQQSFCFFDDQTIKFITDKTNREFYTPERDVTVDESLLLYKGGLGLRQYIPHKRARFGIKTFVLCESSTGYIWSKIAYTGKGTALDRL</sequence>
<proteinExistence type="predicted"/>
<accession>A0A8K0P7Y2</accession>
<reference evidence="3" key="1">
    <citation type="submission" date="2013-04" db="EMBL/GenBank/DDBJ databases">
        <authorList>
            <person name="Qu J."/>
            <person name="Murali S.C."/>
            <person name="Bandaranaike D."/>
            <person name="Bellair M."/>
            <person name="Blankenburg K."/>
            <person name="Chao H."/>
            <person name="Dinh H."/>
            <person name="Doddapaneni H."/>
            <person name="Downs B."/>
            <person name="Dugan-Rocha S."/>
            <person name="Elkadiri S."/>
            <person name="Gnanaolivu R.D."/>
            <person name="Hernandez B."/>
            <person name="Javaid M."/>
            <person name="Jayaseelan J.C."/>
            <person name="Lee S."/>
            <person name="Li M."/>
            <person name="Ming W."/>
            <person name="Munidasa M."/>
            <person name="Muniz J."/>
            <person name="Nguyen L."/>
            <person name="Ongeri F."/>
            <person name="Osuji N."/>
            <person name="Pu L.-L."/>
            <person name="Puazo M."/>
            <person name="Qu C."/>
            <person name="Quiroz J."/>
            <person name="Raj R."/>
            <person name="Weissenberger G."/>
            <person name="Xin Y."/>
            <person name="Zou X."/>
            <person name="Han Y."/>
            <person name="Richards S."/>
            <person name="Worley K."/>
            <person name="Muzny D."/>
            <person name="Gibbs R."/>
        </authorList>
    </citation>
    <scope>NUCLEOTIDE SEQUENCE</scope>
    <source>
        <strain evidence="3">Sampled in the wild</strain>
    </source>
</reference>
<feature type="compositionally biased region" description="Acidic residues" evidence="1">
    <location>
        <begin position="38"/>
        <end position="47"/>
    </location>
</feature>
<name>A0A8K0P7Y2_LADFU</name>
<dbReference type="OrthoDB" id="75807at2759"/>
<evidence type="ECO:0000313" key="4">
    <source>
        <dbReference type="Proteomes" id="UP000792457"/>
    </source>
</evidence>
<feature type="region of interest" description="Disordered" evidence="1">
    <location>
        <begin position="1"/>
        <end position="75"/>
    </location>
</feature>
<evidence type="ECO:0000259" key="2">
    <source>
        <dbReference type="Pfam" id="PF13843"/>
    </source>
</evidence>
<reference evidence="3" key="2">
    <citation type="submission" date="2017-10" db="EMBL/GenBank/DDBJ databases">
        <title>Ladona fulva Genome sequencing and assembly.</title>
        <authorList>
            <person name="Murali S."/>
            <person name="Richards S."/>
            <person name="Bandaranaike D."/>
            <person name="Bellair M."/>
            <person name="Blankenburg K."/>
            <person name="Chao H."/>
            <person name="Dinh H."/>
            <person name="Doddapaneni H."/>
            <person name="Dugan-Rocha S."/>
            <person name="Elkadiri S."/>
            <person name="Gnanaolivu R."/>
            <person name="Hernandez B."/>
            <person name="Skinner E."/>
            <person name="Javaid M."/>
            <person name="Lee S."/>
            <person name="Li M."/>
            <person name="Ming W."/>
            <person name="Munidasa M."/>
            <person name="Muniz J."/>
            <person name="Nguyen L."/>
            <person name="Hughes D."/>
            <person name="Osuji N."/>
            <person name="Pu L.-L."/>
            <person name="Puazo M."/>
            <person name="Qu C."/>
            <person name="Quiroz J."/>
            <person name="Raj R."/>
            <person name="Weissenberger G."/>
            <person name="Xin Y."/>
            <person name="Zou X."/>
            <person name="Han Y."/>
            <person name="Worley K."/>
            <person name="Muzny D."/>
            <person name="Gibbs R."/>
        </authorList>
    </citation>
    <scope>NUCLEOTIDE SEQUENCE</scope>
    <source>
        <strain evidence="3">Sampled in the wild</strain>
    </source>
</reference>
<dbReference type="Proteomes" id="UP000792457">
    <property type="component" value="Unassembled WGS sequence"/>
</dbReference>
<organism evidence="3 4">
    <name type="scientific">Ladona fulva</name>
    <name type="common">Scarce chaser dragonfly</name>
    <name type="synonym">Libellula fulva</name>
    <dbReference type="NCBI Taxonomy" id="123851"/>
    <lineage>
        <taxon>Eukaryota</taxon>
        <taxon>Metazoa</taxon>
        <taxon>Ecdysozoa</taxon>
        <taxon>Arthropoda</taxon>
        <taxon>Hexapoda</taxon>
        <taxon>Insecta</taxon>
        <taxon>Pterygota</taxon>
        <taxon>Palaeoptera</taxon>
        <taxon>Odonata</taxon>
        <taxon>Epiprocta</taxon>
        <taxon>Anisoptera</taxon>
        <taxon>Libelluloidea</taxon>
        <taxon>Libellulidae</taxon>
        <taxon>Ladona</taxon>
    </lineage>
</organism>
<evidence type="ECO:0000313" key="3">
    <source>
        <dbReference type="EMBL" id="KAG8236482.1"/>
    </source>
</evidence>
<evidence type="ECO:0000256" key="1">
    <source>
        <dbReference type="SAM" id="MobiDB-lite"/>
    </source>
</evidence>
<dbReference type="EMBL" id="KZ309033">
    <property type="protein sequence ID" value="KAG8236482.1"/>
    <property type="molecule type" value="Genomic_DNA"/>
</dbReference>
<gene>
    <name evidence="3" type="ORF">J437_LFUL016630</name>
</gene>
<dbReference type="PANTHER" id="PTHR46599">
    <property type="entry name" value="PIGGYBAC TRANSPOSABLE ELEMENT-DERIVED PROTEIN 4"/>
    <property type="match status" value="1"/>
</dbReference>
<feature type="domain" description="PiggyBac transposable element-derived protein" evidence="2">
    <location>
        <begin position="99"/>
        <end position="169"/>
    </location>
</feature>
<protein>
    <recommendedName>
        <fullName evidence="2">PiggyBac transposable element-derived protein domain-containing protein</fullName>
    </recommendedName>
</protein>
<dbReference type="InterPro" id="IPR029526">
    <property type="entry name" value="PGBD"/>
</dbReference>
<comment type="caution">
    <text evidence="3">The sequence shown here is derived from an EMBL/GenBank/DDBJ whole genome shotgun (WGS) entry which is preliminary data.</text>
</comment>
<keyword evidence="4" id="KW-1185">Reference proteome</keyword>
<dbReference type="AlphaFoldDB" id="A0A8K0P7Y2"/>
<dbReference type="Pfam" id="PF13843">
    <property type="entry name" value="DDE_Tnp_1_7"/>
    <property type="match status" value="1"/>
</dbReference>
<dbReference type="PANTHER" id="PTHR46599:SF3">
    <property type="entry name" value="PIGGYBAC TRANSPOSABLE ELEMENT-DERIVED PROTEIN 4"/>
    <property type="match status" value="1"/>
</dbReference>